<feature type="compositionally biased region" description="Basic residues" evidence="1">
    <location>
        <begin position="1"/>
        <end position="11"/>
    </location>
</feature>
<feature type="compositionally biased region" description="Acidic residues" evidence="1">
    <location>
        <begin position="309"/>
        <end position="321"/>
    </location>
</feature>
<reference evidence="2" key="1">
    <citation type="submission" date="2021-02" db="EMBL/GenBank/DDBJ databases">
        <authorList>
            <person name="Nowell W R."/>
        </authorList>
    </citation>
    <scope>NUCLEOTIDE SEQUENCE</scope>
</reference>
<feature type="region of interest" description="Disordered" evidence="1">
    <location>
        <begin position="84"/>
        <end position="114"/>
    </location>
</feature>
<feature type="region of interest" description="Disordered" evidence="1">
    <location>
        <begin position="292"/>
        <end position="329"/>
    </location>
</feature>
<feature type="region of interest" description="Disordered" evidence="1">
    <location>
        <begin position="1"/>
        <end position="20"/>
    </location>
</feature>
<accession>A0A815FIY4</accession>
<proteinExistence type="predicted"/>
<dbReference type="AlphaFoldDB" id="A0A815FIY4"/>
<feature type="compositionally biased region" description="Polar residues" evidence="1">
    <location>
        <begin position="381"/>
        <end position="396"/>
    </location>
</feature>
<name>A0A815FIY4_9BILA</name>
<evidence type="ECO:0000313" key="3">
    <source>
        <dbReference type="Proteomes" id="UP000663864"/>
    </source>
</evidence>
<gene>
    <name evidence="2" type="ORF">ZHD862_LOCUS28935</name>
</gene>
<dbReference type="Proteomes" id="UP000663864">
    <property type="component" value="Unassembled WGS sequence"/>
</dbReference>
<feature type="region of interest" description="Disordered" evidence="1">
    <location>
        <begin position="349"/>
        <end position="431"/>
    </location>
</feature>
<sequence length="453" mass="51658">MNRSPRRKTQPKKFSPTQSSIYSPQNYLLRFEDNGELIVAKRSSIRSITEDKAIVGVGRKRRIATVEAKGSYSQCNVMYEQMTSDESNVTNEQEDIFDQSNESEEDGSLSDDNNQNQIQIHLPLTQKRKLSSLIMDDSDEDYFYRLLEESDDNLPILKQELTTNQSCCLFSVHVLYQTFDSMTNSIVQKFEKKLEVFSKKIDQLLPNSVDQGLNLYRDKDEVFRLTVMYNGKDLLTTRARDIYDFARQTLRILFTPKELNECILPPGRKHLARPALDAERFDKFHGTLAVCESEQRKGTRESQQSSCDGQDDDSHDSESEGIDLSPCSNHDRAIATFPLPNRQRIALTTNNVRSLSDPDSPGLVTHSDNDDDEEVNPPPDQYSSLINSSCVDTKSTINKRKRKQTRTPSNASKRQRNDDVNNHSKNNAQANVVADPVIIQEYNTKGKQHPSFV</sequence>
<protein>
    <submittedName>
        <fullName evidence="2">Uncharacterized protein</fullName>
    </submittedName>
</protein>
<evidence type="ECO:0000313" key="2">
    <source>
        <dbReference type="EMBL" id="CAF1319550.1"/>
    </source>
</evidence>
<dbReference type="EMBL" id="CAJNOT010002482">
    <property type="protein sequence ID" value="CAF1319550.1"/>
    <property type="molecule type" value="Genomic_DNA"/>
</dbReference>
<evidence type="ECO:0000256" key="1">
    <source>
        <dbReference type="SAM" id="MobiDB-lite"/>
    </source>
</evidence>
<feature type="compositionally biased region" description="Acidic residues" evidence="1">
    <location>
        <begin position="92"/>
        <end position="109"/>
    </location>
</feature>
<comment type="caution">
    <text evidence="2">The sequence shown here is derived from an EMBL/GenBank/DDBJ whole genome shotgun (WGS) entry which is preliminary data.</text>
</comment>
<organism evidence="2 3">
    <name type="scientific">Rotaria sordida</name>
    <dbReference type="NCBI Taxonomy" id="392033"/>
    <lineage>
        <taxon>Eukaryota</taxon>
        <taxon>Metazoa</taxon>
        <taxon>Spiralia</taxon>
        <taxon>Gnathifera</taxon>
        <taxon>Rotifera</taxon>
        <taxon>Eurotatoria</taxon>
        <taxon>Bdelloidea</taxon>
        <taxon>Philodinida</taxon>
        <taxon>Philodinidae</taxon>
        <taxon>Rotaria</taxon>
    </lineage>
</organism>